<dbReference type="GO" id="GO:0051879">
    <property type="term" value="F:Hsp90 protein binding"/>
    <property type="evidence" value="ECO:0007669"/>
    <property type="project" value="TreeGrafter"/>
</dbReference>
<keyword evidence="4" id="KW-1185">Reference proteome</keyword>
<dbReference type="Proteomes" id="UP000799437">
    <property type="component" value="Unassembled WGS sequence"/>
</dbReference>
<dbReference type="InterPro" id="IPR011990">
    <property type="entry name" value="TPR-like_helical_dom_sf"/>
</dbReference>
<name>A0A6A6W578_9PEZI</name>
<dbReference type="SUPFAM" id="SSF48452">
    <property type="entry name" value="TPR-like"/>
    <property type="match status" value="1"/>
</dbReference>
<dbReference type="PANTHER" id="PTHR46035">
    <property type="entry name" value="TETRATRICOPEPTIDE REPEAT PROTEIN 4"/>
    <property type="match status" value="1"/>
</dbReference>
<evidence type="ECO:0000256" key="1">
    <source>
        <dbReference type="ARBA" id="ARBA00022737"/>
    </source>
</evidence>
<dbReference type="GO" id="GO:0006457">
    <property type="term" value="P:protein folding"/>
    <property type="evidence" value="ECO:0007669"/>
    <property type="project" value="TreeGrafter"/>
</dbReference>
<keyword evidence="2" id="KW-0802">TPR repeat</keyword>
<accession>A0A6A6W578</accession>
<gene>
    <name evidence="3" type="ORF">EJ05DRAFT_478223</name>
</gene>
<dbReference type="GO" id="GO:0005829">
    <property type="term" value="C:cytosol"/>
    <property type="evidence" value="ECO:0007669"/>
    <property type="project" value="TreeGrafter"/>
</dbReference>
<reference evidence="3" key="1">
    <citation type="journal article" date="2020" name="Stud. Mycol.">
        <title>101 Dothideomycetes genomes: a test case for predicting lifestyles and emergence of pathogens.</title>
        <authorList>
            <person name="Haridas S."/>
            <person name="Albert R."/>
            <person name="Binder M."/>
            <person name="Bloem J."/>
            <person name="Labutti K."/>
            <person name="Salamov A."/>
            <person name="Andreopoulos B."/>
            <person name="Baker S."/>
            <person name="Barry K."/>
            <person name="Bills G."/>
            <person name="Bluhm B."/>
            <person name="Cannon C."/>
            <person name="Castanera R."/>
            <person name="Culley D."/>
            <person name="Daum C."/>
            <person name="Ezra D."/>
            <person name="Gonzalez J."/>
            <person name="Henrissat B."/>
            <person name="Kuo A."/>
            <person name="Liang C."/>
            <person name="Lipzen A."/>
            <person name="Lutzoni F."/>
            <person name="Magnuson J."/>
            <person name="Mondo S."/>
            <person name="Nolan M."/>
            <person name="Ohm R."/>
            <person name="Pangilinan J."/>
            <person name="Park H.-J."/>
            <person name="Ramirez L."/>
            <person name="Alfaro M."/>
            <person name="Sun H."/>
            <person name="Tritt A."/>
            <person name="Yoshinaga Y."/>
            <person name="Zwiers L.-H."/>
            <person name="Turgeon B."/>
            <person name="Goodwin S."/>
            <person name="Spatafora J."/>
            <person name="Crous P."/>
            <person name="Grigoriev I."/>
        </authorList>
    </citation>
    <scope>NUCLEOTIDE SEQUENCE</scope>
    <source>
        <strain evidence="3">CBS 121739</strain>
    </source>
</reference>
<protein>
    <submittedName>
        <fullName evidence="3">Tetratricopeptide repeat domain-containing protein</fullName>
    </submittedName>
</protein>
<dbReference type="Pfam" id="PF07719">
    <property type="entry name" value="TPR_2"/>
    <property type="match status" value="1"/>
</dbReference>
<dbReference type="GeneID" id="54485466"/>
<dbReference type="SMART" id="SM00028">
    <property type="entry name" value="TPR"/>
    <property type="match status" value="3"/>
</dbReference>
<organism evidence="3 4">
    <name type="scientific">Pseudovirgaria hyperparasitica</name>
    <dbReference type="NCBI Taxonomy" id="470096"/>
    <lineage>
        <taxon>Eukaryota</taxon>
        <taxon>Fungi</taxon>
        <taxon>Dikarya</taxon>
        <taxon>Ascomycota</taxon>
        <taxon>Pezizomycotina</taxon>
        <taxon>Dothideomycetes</taxon>
        <taxon>Dothideomycetes incertae sedis</taxon>
        <taxon>Acrospermales</taxon>
        <taxon>Acrospermaceae</taxon>
        <taxon>Pseudovirgaria</taxon>
    </lineage>
</organism>
<sequence>MDTFTQLPIHMDPQTKAITTTHPTPALTTELTTLNALHKTLLSLDGPNTVPPPPVPVNPKRTAQINKLHESGNAAFKKESFADAIKLYGLAINMALQRPLWEPNGLVKEEVAGLYANRAQAHMQLRDWVAGAADAQCSVEMKRAGNGKAWWRRGRCLLEMGRVEEARVWTQQALEQDGEVAELKQLAKEIAERLKK</sequence>
<dbReference type="GO" id="GO:0005634">
    <property type="term" value="C:nucleus"/>
    <property type="evidence" value="ECO:0007669"/>
    <property type="project" value="TreeGrafter"/>
</dbReference>
<dbReference type="RefSeq" id="XP_033598662.1">
    <property type="nucleotide sequence ID" value="XM_033744412.1"/>
</dbReference>
<dbReference type="AlphaFoldDB" id="A0A6A6W578"/>
<evidence type="ECO:0000313" key="3">
    <source>
        <dbReference type="EMBL" id="KAF2756211.1"/>
    </source>
</evidence>
<dbReference type="GO" id="GO:0030544">
    <property type="term" value="F:Hsp70 protein binding"/>
    <property type="evidence" value="ECO:0007669"/>
    <property type="project" value="TreeGrafter"/>
</dbReference>
<evidence type="ECO:0000256" key="2">
    <source>
        <dbReference type="ARBA" id="ARBA00022803"/>
    </source>
</evidence>
<proteinExistence type="predicted"/>
<dbReference type="PANTHER" id="PTHR46035:SF3">
    <property type="entry name" value="TRANSLOCATION PROTEIN SEC72"/>
    <property type="match status" value="1"/>
</dbReference>
<dbReference type="EMBL" id="ML996576">
    <property type="protein sequence ID" value="KAF2756211.1"/>
    <property type="molecule type" value="Genomic_DNA"/>
</dbReference>
<dbReference type="Gene3D" id="1.25.40.10">
    <property type="entry name" value="Tetratricopeptide repeat domain"/>
    <property type="match status" value="1"/>
</dbReference>
<dbReference type="InterPro" id="IPR019734">
    <property type="entry name" value="TPR_rpt"/>
</dbReference>
<evidence type="ECO:0000313" key="4">
    <source>
        <dbReference type="Proteomes" id="UP000799437"/>
    </source>
</evidence>
<dbReference type="OrthoDB" id="433738at2759"/>
<dbReference type="InterPro" id="IPR013105">
    <property type="entry name" value="TPR_2"/>
</dbReference>
<keyword evidence="1" id="KW-0677">Repeat</keyword>